<name>A0ACC1B8P5_9ROSI</name>
<evidence type="ECO:0000313" key="2">
    <source>
        <dbReference type="Proteomes" id="UP001164250"/>
    </source>
</evidence>
<dbReference type="EMBL" id="CM047902">
    <property type="protein sequence ID" value="KAJ0095309.1"/>
    <property type="molecule type" value="Genomic_DNA"/>
</dbReference>
<protein>
    <submittedName>
        <fullName evidence="1">Uncharacterized protein</fullName>
    </submittedName>
</protein>
<reference evidence="2" key="1">
    <citation type="journal article" date="2023" name="G3 (Bethesda)">
        <title>Genome assembly and association tests identify interacting loci associated with vigor, precocity, and sex in interspecific pistachio rootstocks.</title>
        <authorList>
            <person name="Palmer W."/>
            <person name="Jacygrad E."/>
            <person name="Sagayaradj S."/>
            <person name="Cavanaugh K."/>
            <person name="Han R."/>
            <person name="Bertier L."/>
            <person name="Beede B."/>
            <person name="Kafkas S."/>
            <person name="Golino D."/>
            <person name="Preece J."/>
            <person name="Michelmore R."/>
        </authorList>
    </citation>
    <scope>NUCLEOTIDE SEQUENCE [LARGE SCALE GENOMIC DNA]</scope>
</reference>
<dbReference type="Proteomes" id="UP001164250">
    <property type="component" value="Chromosome 6"/>
</dbReference>
<organism evidence="1 2">
    <name type="scientific">Pistacia atlantica</name>
    <dbReference type="NCBI Taxonomy" id="434234"/>
    <lineage>
        <taxon>Eukaryota</taxon>
        <taxon>Viridiplantae</taxon>
        <taxon>Streptophyta</taxon>
        <taxon>Embryophyta</taxon>
        <taxon>Tracheophyta</taxon>
        <taxon>Spermatophyta</taxon>
        <taxon>Magnoliopsida</taxon>
        <taxon>eudicotyledons</taxon>
        <taxon>Gunneridae</taxon>
        <taxon>Pentapetalae</taxon>
        <taxon>rosids</taxon>
        <taxon>malvids</taxon>
        <taxon>Sapindales</taxon>
        <taxon>Anacardiaceae</taxon>
        <taxon>Pistacia</taxon>
    </lineage>
</organism>
<accession>A0ACC1B8P5</accession>
<sequence length="160" mass="18656">MSSSSSEREPEQIRIKKKPNGTGRKKIEMKKMEKNSSRKVAFSKRRKVFDRVIDQFLSEEDEQQRQPEDQSEEDEEQQQPEEQKNSVTEAAEEGGEEEEDEEEEEYWWEEDIDGSELEELERRKACIYGGVGDNMASSLEELIGGRFCERDLLGSETVPR</sequence>
<gene>
    <name evidence="1" type="ORF">Patl1_15271</name>
</gene>
<evidence type="ECO:0000313" key="1">
    <source>
        <dbReference type="EMBL" id="KAJ0095309.1"/>
    </source>
</evidence>
<comment type="caution">
    <text evidence="1">The sequence shown here is derived from an EMBL/GenBank/DDBJ whole genome shotgun (WGS) entry which is preliminary data.</text>
</comment>
<keyword evidence="2" id="KW-1185">Reference proteome</keyword>
<proteinExistence type="predicted"/>